<organism evidence="1 2">
    <name type="scientific">Methylobacterium aquaticum</name>
    <dbReference type="NCBI Taxonomy" id="270351"/>
    <lineage>
        <taxon>Bacteria</taxon>
        <taxon>Pseudomonadati</taxon>
        <taxon>Pseudomonadota</taxon>
        <taxon>Alphaproteobacteria</taxon>
        <taxon>Hyphomicrobiales</taxon>
        <taxon>Methylobacteriaceae</taxon>
        <taxon>Methylobacterium</taxon>
    </lineage>
</organism>
<proteinExistence type="predicted"/>
<dbReference type="KEGG" id="maqu:Maq22A_c26565"/>
<accession>A0A0C6FXV7</accession>
<reference evidence="1 2" key="1">
    <citation type="journal article" date="2015" name="Genome Announc.">
        <title>Complete Genome Sequence of Methylobacterium aquaticum Strain 22A, Isolated from Racomitrium japonicum Moss.</title>
        <authorList>
            <person name="Tani A."/>
            <person name="Ogura Y."/>
            <person name="Hayashi T."/>
            <person name="Kimbara K."/>
        </authorList>
    </citation>
    <scope>NUCLEOTIDE SEQUENCE [LARGE SCALE GENOMIC DNA]</scope>
    <source>
        <strain evidence="1 2">MA-22A</strain>
    </source>
</reference>
<dbReference type="RefSeq" id="WP_060848972.1">
    <property type="nucleotide sequence ID" value="NZ_AP014704.1"/>
</dbReference>
<name>A0A0C6FXV7_9HYPH</name>
<protein>
    <submittedName>
        <fullName evidence="1">Sarcosine oxidase subunit gamma</fullName>
    </submittedName>
</protein>
<dbReference type="STRING" id="270351.Maq22A_c26565"/>
<dbReference type="Proteomes" id="UP000061432">
    <property type="component" value="Chromosome"/>
</dbReference>
<sequence>MLEVRYRTARTLPLGRPVAPALPRGGILIQPAEAEARFSLRLRGPLSPGGFPLDRPINTVTGDDRRWVARLGPDEWLIGMPEGEADLLAEAAAADLRGRAHSLVDISHRNVGIDVTGALAADVLNAGCPLDLGDAAFPPGSATRTLLGKAEIVLIRHAGAVPSYRVECWRSFATYVHGFLQEAAIAAQPVERVPAR</sequence>
<dbReference type="Gene3D" id="3.30.1360.120">
    <property type="entry name" value="Probable tRNA modification gtpase trme, domain 1"/>
    <property type="match status" value="1"/>
</dbReference>
<dbReference type="SUPFAM" id="SSF103025">
    <property type="entry name" value="Folate-binding domain"/>
    <property type="match status" value="1"/>
</dbReference>
<reference evidence="2" key="2">
    <citation type="submission" date="2015-01" db="EMBL/GenBank/DDBJ databases">
        <title>Complete genome sequence of Methylobacterium aquaticum strain 22A.</title>
        <authorList>
            <person name="Tani A."/>
            <person name="Ogura Y."/>
            <person name="Hayashi T."/>
        </authorList>
    </citation>
    <scope>NUCLEOTIDE SEQUENCE [LARGE SCALE GENOMIC DNA]</scope>
    <source>
        <strain evidence="2">MA-22A</strain>
    </source>
</reference>
<dbReference type="OrthoDB" id="9814782at2"/>
<dbReference type="PATRIC" id="fig|270351.10.peg.5097"/>
<dbReference type="AlphaFoldDB" id="A0A0C6FXV7"/>
<gene>
    <name evidence="1" type="ORF">Maq22A_c26565</name>
</gene>
<evidence type="ECO:0000313" key="2">
    <source>
        <dbReference type="Proteomes" id="UP000061432"/>
    </source>
</evidence>
<evidence type="ECO:0000313" key="1">
    <source>
        <dbReference type="EMBL" id="BAQ48175.1"/>
    </source>
</evidence>
<dbReference type="InterPro" id="IPR007375">
    <property type="entry name" value="SoxG"/>
</dbReference>
<dbReference type="InterPro" id="IPR027266">
    <property type="entry name" value="TrmE/GcvT-like"/>
</dbReference>
<dbReference type="Pfam" id="PF04268">
    <property type="entry name" value="SoxG"/>
    <property type="match status" value="1"/>
</dbReference>
<dbReference type="EMBL" id="AP014704">
    <property type="protein sequence ID" value="BAQ48175.1"/>
    <property type="molecule type" value="Genomic_DNA"/>
</dbReference>